<dbReference type="NCBIfam" id="TIGR02273">
    <property type="entry name" value="16S_RimM"/>
    <property type="match status" value="1"/>
</dbReference>
<dbReference type="EMBL" id="JAAAIM010000243">
    <property type="protein sequence ID" value="KAG0291425.1"/>
    <property type="molecule type" value="Genomic_DNA"/>
</dbReference>
<dbReference type="InterPro" id="IPR036976">
    <property type="entry name" value="RimM_N_sf"/>
</dbReference>
<dbReference type="Gene3D" id="3.30.1320.10">
    <property type="match status" value="1"/>
</dbReference>
<name>A0ABQ7K564_9FUNG</name>
<dbReference type="InterPro" id="IPR011033">
    <property type="entry name" value="PRC_barrel-like_sf"/>
</dbReference>
<dbReference type="SUPFAM" id="SSF50447">
    <property type="entry name" value="Translation proteins"/>
    <property type="match status" value="1"/>
</dbReference>
<dbReference type="InterPro" id="IPR000307">
    <property type="entry name" value="Ribosomal_bS16"/>
</dbReference>
<evidence type="ECO:0008006" key="8">
    <source>
        <dbReference type="Google" id="ProtNLM"/>
    </source>
</evidence>
<feature type="domain" description="Ribosome maturation factor RimM PRC barrel" evidence="5">
    <location>
        <begin position="169"/>
        <end position="242"/>
    </location>
</feature>
<dbReference type="Pfam" id="PF00886">
    <property type="entry name" value="Ribosomal_S16"/>
    <property type="match status" value="1"/>
</dbReference>
<evidence type="ECO:0000256" key="3">
    <source>
        <dbReference type="ARBA" id="ARBA00023274"/>
    </source>
</evidence>
<evidence type="ECO:0000313" key="6">
    <source>
        <dbReference type="EMBL" id="KAG0291425.1"/>
    </source>
</evidence>
<evidence type="ECO:0000259" key="5">
    <source>
        <dbReference type="Pfam" id="PF24986"/>
    </source>
</evidence>
<dbReference type="HAMAP" id="MF_00014">
    <property type="entry name" value="Ribosome_mat_RimM"/>
    <property type="match status" value="1"/>
</dbReference>
<evidence type="ECO:0000256" key="2">
    <source>
        <dbReference type="ARBA" id="ARBA00022980"/>
    </source>
</evidence>
<protein>
    <recommendedName>
        <fullName evidence="8">Ribosome maturation factor RimM</fullName>
    </recommendedName>
</protein>
<dbReference type="InterPro" id="IPR056792">
    <property type="entry name" value="PRC_RimM"/>
</dbReference>
<keyword evidence="3" id="KW-0687">Ribonucleoprotein</keyword>
<accession>A0ABQ7K564</accession>
<reference evidence="6 7" key="1">
    <citation type="journal article" date="2020" name="Fungal Divers.">
        <title>Resolving the Mortierellaceae phylogeny through synthesis of multi-gene phylogenetics and phylogenomics.</title>
        <authorList>
            <person name="Vandepol N."/>
            <person name="Liber J."/>
            <person name="Desiro A."/>
            <person name="Na H."/>
            <person name="Kennedy M."/>
            <person name="Barry K."/>
            <person name="Grigoriev I.V."/>
            <person name="Miller A.N."/>
            <person name="O'Donnell K."/>
            <person name="Stajich J.E."/>
            <person name="Bonito G."/>
        </authorList>
    </citation>
    <scope>NUCLEOTIDE SEQUENCE [LARGE SCALE GENOMIC DNA]</scope>
    <source>
        <strain evidence="6 7">AD045</strain>
    </source>
</reference>
<dbReference type="PANTHER" id="PTHR12919:SF20">
    <property type="entry name" value="SMALL RIBOSOMAL SUBUNIT PROTEIN BS16M"/>
    <property type="match status" value="1"/>
</dbReference>
<dbReference type="Proteomes" id="UP001194696">
    <property type="component" value="Unassembled WGS sequence"/>
</dbReference>
<dbReference type="NCBIfam" id="TIGR00002">
    <property type="entry name" value="S16"/>
    <property type="match status" value="1"/>
</dbReference>
<evidence type="ECO:0000313" key="7">
    <source>
        <dbReference type="Proteomes" id="UP001194696"/>
    </source>
</evidence>
<keyword evidence="2" id="KW-0689">Ribosomal protein</keyword>
<dbReference type="InterPro" id="IPR002676">
    <property type="entry name" value="RimM_N"/>
</dbReference>
<dbReference type="SUPFAM" id="SSF54565">
    <property type="entry name" value="Ribosomal protein S16"/>
    <property type="match status" value="1"/>
</dbReference>
<dbReference type="HAMAP" id="MF_00385">
    <property type="entry name" value="Ribosomal_bS16"/>
    <property type="match status" value="1"/>
</dbReference>
<dbReference type="Gene3D" id="2.40.30.60">
    <property type="entry name" value="RimM"/>
    <property type="match status" value="1"/>
</dbReference>
<dbReference type="InterPro" id="IPR020592">
    <property type="entry name" value="Ribosomal_bS16_CS"/>
</dbReference>
<dbReference type="Gene3D" id="2.30.30.240">
    <property type="entry name" value="PRC-barrel domain"/>
    <property type="match status" value="1"/>
</dbReference>
<dbReference type="PANTHER" id="PTHR12919">
    <property type="entry name" value="30S RIBOSOMAL PROTEIN S16"/>
    <property type="match status" value="1"/>
</dbReference>
<dbReference type="Pfam" id="PF24986">
    <property type="entry name" value="PRC_RimM"/>
    <property type="match status" value="1"/>
</dbReference>
<evidence type="ECO:0000256" key="1">
    <source>
        <dbReference type="ARBA" id="ARBA00006668"/>
    </source>
</evidence>
<proteinExistence type="inferred from homology"/>
<comment type="caution">
    <text evidence="6">The sequence shown here is derived from an EMBL/GenBank/DDBJ whole genome shotgun (WGS) entry which is preliminary data.</text>
</comment>
<gene>
    <name evidence="6" type="ORF">BGZ96_005223</name>
</gene>
<dbReference type="InterPro" id="IPR009000">
    <property type="entry name" value="Transl_B-barrel_sf"/>
</dbReference>
<comment type="similarity">
    <text evidence="1">Belongs to the bacterial ribosomal protein bS16 family.</text>
</comment>
<keyword evidence="7" id="KW-1185">Reference proteome</keyword>
<organism evidence="6 7">
    <name type="scientific">Linnemannia gamsii</name>
    <dbReference type="NCBI Taxonomy" id="64522"/>
    <lineage>
        <taxon>Eukaryota</taxon>
        <taxon>Fungi</taxon>
        <taxon>Fungi incertae sedis</taxon>
        <taxon>Mucoromycota</taxon>
        <taxon>Mortierellomycotina</taxon>
        <taxon>Mortierellomycetes</taxon>
        <taxon>Mortierellales</taxon>
        <taxon>Mortierellaceae</taxon>
        <taxon>Linnemannia</taxon>
    </lineage>
</organism>
<dbReference type="InterPro" id="IPR023803">
    <property type="entry name" value="Ribosomal_bS16_dom_sf"/>
</dbReference>
<feature type="domain" description="RimM N-terminal" evidence="4">
    <location>
        <begin position="98"/>
        <end position="157"/>
    </location>
</feature>
<dbReference type="Pfam" id="PF01782">
    <property type="entry name" value="RimM"/>
    <property type="match status" value="1"/>
</dbReference>
<evidence type="ECO:0000259" key="4">
    <source>
        <dbReference type="Pfam" id="PF01782"/>
    </source>
</evidence>
<sequence>MVIIRLARGGAKKRPFYNIVVTDSRNRRDGRFIERIGFYNPLQTKGESLRLSQERLAYWQGTGAQLSAAVARLAVQAAKQVRNQGGEALCSAQRWWLAEPPAGANGSKSNRQADRQQSVTVLAAKAHSGAVVAQLAGCSEREAAQALKGLRVWISRADFPALTNDEYYWVDLIGLEVVNQAGVMLGTVSDLIDNSAHAILRITDSTSDQAGEPVNHERLIPFVGAYIHQVDLAGGKIVVNWDLDY</sequence>
<dbReference type="SUPFAM" id="SSF50346">
    <property type="entry name" value="PRC-barrel domain"/>
    <property type="match status" value="1"/>
</dbReference>
<dbReference type="PROSITE" id="PS00732">
    <property type="entry name" value="RIBOSOMAL_S16"/>
    <property type="match status" value="1"/>
</dbReference>
<dbReference type="InterPro" id="IPR011961">
    <property type="entry name" value="RimM"/>
</dbReference>